<sequence length="370" mass="42980">MTRTKAYPGLDRPPPSHIWEIIRDDHPRDPEYPMFEELSGEDLLILDDLRSHREEVERLRKEDEDKSRLILAGMLRKEETFSRRELVDFARGLRIEVVADDEGTGTARTRKLKGLEKEKEQREAVERERDMEEANRPSRKTSKKPRSSGPRWDTSRHDSELDEEHETLRQELTIESEWPKQKKTRTSKVLPQNKTDSAAPVTKPLTRSSRKGKDKTKSVKPAVVPKARADRKIKPLPKRAKLAPIDNSPAIDIDIELTPQRKRFLESLAKRPVFYHPNGKARNLKAHERMSFLQEDEWTASVTPLSVECKACGFNTTLDSRSPKGYDTTLWMRHRTRCHAMYAAWLKRNGERDETFDSKIAVSHSDIEMK</sequence>
<dbReference type="OrthoDB" id="2960270at2759"/>
<dbReference type="Proteomes" id="UP000219338">
    <property type="component" value="Unassembled WGS sequence"/>
</dbReference>
<proteinExistence type="predicted"/>
<evidence type="ECO:0000313" key="3">
    <source>
        <dbReference type="Proteomes" id="UP000219338"/>
    </source>
</evidence>
<dbReference type="EMBL" id="FUEG01000001">
    <property type="protein sequence ID" value="SJK96886.1"/>
    <property type="molecule type" value="Genomic_DNA"/>
</dbReference>
<reference evidence="3" key="1">
    <citation type="journal article" date="2017" name="Nat. Ecol. Evol.">
        <title>Genome expansion and lineage-specific genetic innovations in the forest pathogenic fungi Armillaria.</title>
        <authorList>
            <person name="Sipos G."/>
            <person name="Prasanna A.N."/>
            <person name="Walter M.C."/>
            <person name="O'Connor E."/>
            <person name="Balint B."/>
            <person name="Krizsan K."/>
            <person name="Kiss B."/>
            <person name="Hess J."/>
            <person name="Varga T."/>
            <person name="Slot J."/>
            <person name="Riley R."/>
            <person name="Boka B."/>
            <person name="Rigling D."/>
            <person name="Barry K."/>
            <person name="Lee J."/>
            <person name="Mihaltcheva S."/>
            <person name="LaButti K."/>
            <person name="Lipzen A."/>
            <person name="Waldron R."/>
            <person name="Moloney N.M."/>
            <person name="Sperisen C."/>
            <person name="Kredics L."/>
            <person name="Vagvoelgyi C."/>
            <person name="Patrignani A."/>
            <person name="Fitzpatrick D."/>
            <person name="Nagy I."/>
            <person name="Doyle S."/>
            <person name="Anderson J.B."/>
            <person name="Grigoriev I.V."/>
            <person name="Gueldener U."/>
            <person name="Muensterkoetter M."/>
            <person name="Nagy L.G."/>
        </authorList>
    </citation>
    <scope>NUCLEOTIDE SEQUENCE [LARGE SCALE GENOMIC DNA]</scope>
    <source>
        <strain evidence="3">C18/9</strain>
    </source>
</reference>
<feature type="region of interest" description="Disordered" evidence="1">
    <location>
        <begin position="99"/>
        <end position="230"/>
    </location>
</feature>
<organism evidence="2 3">
    <name type="scientific">Armillaria ostoyae</name>
    <name type="common">Armillaria root rot fungus</name>
    <dbReference type="NCBI Taxonomy" id="47428"/>
    <lineage>
        <taxon>Eukaryota</taxon>
        <taxon>Fungi</taxon>
        <taxon>Dikarya</taxon>
        <taxon>Basidiomycota</taxon>
        <taxon>Agaricomycotina</taxon>
        <taxon>Agaricomycetes</taxon>
        <taxon>Agaricomycetidae</taxon>
        <taxon>Agaricales</taxon>
        <taxon>Marasmiineae</taxon>
        <taxon>Physalacriaceae</taxon>
        <taxon>Armillaria</taxon>
    </lineage>
</organism>
<name>A0A284QK97_ARMOS</name>
<dbReference type="AlphaFoldDB" id="A0A284QK97"/>
<gene>
    <name evidence="2" type="ORF">ARMOST_00134</name>
</gene>
<protein>
    <submittedName>
        <fullName evidence="2">Uncharacterized protein</fullName>
    </submittedName>
</protein>
<feature type="compositionally biased region" description="Basic residues" evidence="1">
    <location>
        <begin position="137"/>
        <end position="146"/>
    </location>
</feature>
<feature type="compositionally biased region" description="Polar residues" evidence="1">
    <location>
        <begin position="187"/>
        <end position="196"/>
    </location>
</feature>
<keyword evidence="3" id="KW-1185">Reference proteome</keyword>
<accession>A0A284QK97</accession>
<evidence type="ECO:0000256" key="1">
    <source>
        <dbReference type="SAM" id="MobiDB-lite"/>
    </source>
</evidence>
<feature type="compositionally biased region" description="Basic and acidic residues" evidence="1">
    <location>
        <begin position="113"/>
        <end position="136"/>
    </location>
</feature>
<evidence type="ECO:0000313" key="2">
    <source>
        <dbReference type="EMBL" id="SJK96886.1"/>
    </source>
</evidence>